<dbReference type="Proteomes" id="UP000464178">
    <property type="component" value="Chromosome"/>
</dbReference>
<dbReference type="GO" id="GO:0005525">
    <property type="term" value="F:GTP binding"/>
    <property type="evidence" value="ECO:0007669"/>
    <property type="project" value="InterPro"/>
</dbReference>
<evidence type="ECO:0000313" key="4">
    <source>
        <dbReference type="Proteomes" id="UP000464178"/>
    </source>
</evidence>
<keyword evidence="4" id="KW-1185">Reference proteome</keyword>
<evidence type="ECO:0000259" key="2">
    <source>
        <dbReference type="Pfam" id="PF01926"/>
    </source>
</evidence>
<dbReference type="AlphaFoldDB" id="A0A6P2D4W6"/>
<evidence type="ECO:0000313" key="3">
    <source>
        <dbReference type="EMBL" id="VTR95947.1"/>
    </source>
</evidence>
<protein>
    <recommendedName>
        <fullName evidence="2">G domain-containing protein</fullName>
    </recommendedName>
</protein>
<dbReference type="RefSeq" id="WP_162670295.1">
    <property type="nucleotide sequence ID" value="NZ_LR593886.1"/>
</dbReference>
<dbReference type="Gene3D" id="3.40.50.300">
    <property type="entry name" value="P-loop containing nucleotide triphosphate hydrolases"/>
    <property type="match status" value="1"/>
</dbReference>
<organism evidence="3 4">
    <name type="scientific">Gemmata massiliana</name>
    <dbReference type="NCBI Taxonomy" id="1210884"/>
    <lineage>
        <taxon>Bacteria</taxon>
        <taxon>Pseudomonadati</taxon>
        <taxon>Planctomycetota</taxon>
        <taxon>Planctomycetia</taxon>
        <taxon>Gemmatales</taxon>
        <taxon>Gemmataceae</taxon>
        <taxon>Gemmata</taxon>
    </lineage>
</organism>
<dbReference type="EMBL" id="LR593886">
    <property type="protein sequence ID" value="VTR95947.1"/>
    <property type="molecule type" value="Genomic_DNA"/>
</dbReference>
<dbReference type="KEGG" id="gms:SOIL9_17670"/>
<proteinExistence type="predicted"/>
<dbReference type="Pfam" id="PF01926">
    <property type="entry name" value="MMR_HSR1"/>
    <property type="match status" value="1"/>
</dbReference>
<dbReference type="InterPro" id="IPR006073">
    <property type="entry name" value="GTP-bd"/>
</dbReference>
<gene>
    <name evidence="3" type="ORF">SOIL9_17670</name>
</gene>
<feature type="domain" description="G" evidence="2">
    <location>
        <begin position="61"/>
        <end position="223"/>
    </location>
</feature>
<feature type="region of interest" description="Disordered" evidence="1">
    <location>
        <begin position="600"/>
        <end position="638"/>
    </location>
</feature>
<accession>A0A6P2D4W6</accession>
<reference evidence="3 4" key="1">
    <citation type="submission" date="2019-05" db="EMBL/GenBank/DDBJ databases">
        <authorList>
            <consortium name="Science for Life Laboratories"/>
        </authorList>
    </citation>
    <scope>NUCLEOTIDE SEQUENCE [LARGE SCALE GENOMIC DNA]</scope>
    <source>
        <strain evidence="3">Soil9</strain>
    </source>
</reference>
<evidence type="ECO:0000256" key="1">
    <source>
        <dbReference type="SAM" id="MobiDB-lite"/>
    </source>
</evidence>
<dbReference type="InterPro" id="IPR027417">
    <property type="entry name" value="P-loop_NTPase"/>
</dbReference>
<sequence length="638" mass="70261">MQPTEHRSAVGQLADDLRWLEDHCRRQPELAAHAGTLRLASALTRNVIGPFLEGQPTRPLHVAVVGGAGAGKSTVVNFLAGDKVAEANPQAGFTRHPTAFLPPGPAFQWPSYIGFMGQMHRLTQDKPASADEDVYQVKRIAPPPAAGGKDGYTHPLGEFVIWDCPDMTTWASEGYVARLMEVAALADVIVYVASDERYNDAVPTEFLHLLVKAGKAVVVALTKMRAQDADAFIEHFRQEILGRLPKLPNGELPAVPVVAIPHMSMAERTDPAGAGARYRVQLLNQILVQCESDDATRARTVTNAAKYLSTAGDGLLDVARRDFTELESWKATVGAGKTAFEERYRREYLSGEQFRRFDRFRERLTDLLELPSGGRVIGGIFWALRTPYRWTRDYIFGLLARPDVLNLSEQTVLTGALTGWLDMLQAESLRKSGSHTLWKQIAVRFDSELGPQARDRFATDFRAFELKESEDLEETGKALVDGLEKNPALLYTLRGGKLALDLTIIGSVVYFTWPPGWLLLLIPFGVSASHQFAELATRAVAEGARHRVRSHREQLVTTSLSSPLAAWLAEWPTTGGTSFEKLQQVLRRVPESIRQMEDRVSAKVAALTASKPAPPPVPNSDNPGNTSPNRQPTEPPTA</sequence>
<dbReference type="SUPFAM" id="SSF52540">
    <property type="entry name" value="P-loop containing nucleoside triphosphate hydrolases"/>
    <property type="match status" value="1"/>
</dbReference>
<dbReference type="CDD" id="cd00882">
    <property type="entry name" value="Ras_like_GTPase"/>
    <property type="match status" value="1"/>
</dbReference>
<name>A0A6P2D4W6_9BACT</name>